<dbReference type="STRING" id="1423727.FC34_GL001901"/>
<dbReference type="Pfam" id="PF13731">
    <property type="entry name" value="WxL"/>
    <property type="match status" value="1"/>
</dbReference>
<dbReference type="EMBL" id="AYZQ01000007">
    <property type="protein sequence ID" value="KRM71150.1"/>
    <property type="molecule type" value="Genomic_DNA"/>
</dbReference>
<evidence type="ECO:0000313" key="3">
    <source>
        <dbReference type="Proteomes" id="UP000051672"/>
    </source>
</evidence>
<reference evidence="2 3" key="1">
    <citation type="journal article" date="2015" name="Genome Announc.">
        <title>Expanding the biotechnology potential of lactobacilli through comparative genomics of 213 strains and associated genera.</title>
        <authorList>
            <person name="Sun Z."/>
            <person name="Harris H.M."/>
            <person name="McCann A."/>
            <person name="Guo C."/>
            <person name="Argimon S."/>
            <person name="Zhang W."/>
            <person name="Yang X."/>
            <person name="Jeffery I.B."/>
            <person name="Cooney J.C."/>
            <person name="Kagawa T.F."/>
            <person name="Liu W."/>
            <person name="Song Y."/>
            <person name="Salvetti E."/>
            <person name="Wrobel A."/>
            <person name="Rasinkangas P."/>
            <person name="Parkhill J."/>
            <person name="Rea M.C."/>
            <person name="O'Sullivan O."/>
            <person name="Ritari J."/>
            <person name="Douillard F.P."/>
            <person name="Paul Ross R."/>
            <person name="Yang R."/>
            <person name="Briner A.E."/>
            <person name="Felis G.E."/>
            <person name="de Vos W.M."/>
            <person name="Barrangou R."/>
            <person name="Klaenhammer T.R."/>
            <person name="Caufield P.W."/>
            <person name="Cui Y."/>
            <person name="Zhang H."/>
            <person name="O'Toole P.W."/>
        </authorList>
    </citation>
    <scope>NUCLEOTIDE SEQUENCE [LARGE SCALE GENOMIC DNA]</scope>
    <source>
        <strain evidence="2 3">DSM 23927</strain>
    </source>
</reference>
<evidence type="ECO:0000313" key="2">
    <source>
        <dbReference type="EMBL" id="KRM71150.1"/>
    </source>
</evidence>
<proteinExistence type="predicted"/>
<feature type="domain" description="WxL" evidence="1">
    <location>
        <begin position="8"/>
        <end position="173"/>
    </location>
</feature>
<dbReference type="PATRIC" id="fig|1423727.3.peg.1925"/>
<accession>A0A0R2AUS0</accession>
<dbReference type="Proteomes" id="UP000051672">
    <property type="component" value="Unassembled WGS sequence"/>
</dbReference>
<protein>
    <recommendedName>
        <fullName evidence="1">WxL domain-containing protein</fullName>
    </recommendedName>
</protein>
<dbReference type="AlphaFoldDB" id="A0A0R2AUS0"/>
<dbReference type="InterPro" id="IPR027994">
    <property type="entry name" value="WxL_dom"/>
</dbReference>
<organism evidence="2 3">
    <name type="scientific">Lacticaseibacillus brantae DSM 23927</name>
    <dbReference type="NCBI Taxonomy" id="1423727"/>
    <lineage>
        <taxon>Bacteria</taxon>
        <taxon>Bacillati</taxon>
        <taxon>Bacillota</taxon>
        <taxon>Bacilli</taxon>
        <taxon>Lactobacillales</taxon>
        <taxon>Lactobacillaceae</taxon>
        <taxon>Lacticaseibacillus</taxon>
    </lineage>
</organism>
<evidence type="ECO:0000259" key="1">
    <source>
        <dbReference type="Pfam" id="PF13731"/>
    </source>
</evidence>
<comment type="caution">
    <text evidence="2">The sequence shown here is derived from an EMBL/GenBank/DDBJ whole genome shotgun (WGS) entry which is preliminary data.</text>
</comment>
<gene>
    <name evidence="2" type="ORF">FC34_GL001901</name>
</gene>
<sequence>MKFLEADQPLVIVEVPDLHFGENNQIEAGTELTLPLVDSGKYVNSDSNEGTLQSGKTIQIRDSRSKNNAEGWELRAQFEGDFENQTGSTFSGSISFTNASVKESSDNNPSTLGTNSTINGADNVIAQRASGSSGLSTLDFTNDDVQLTVPAAAQLDADGIYQTTIKWTLTSAP</sequence>
<name>A0A0R2AUS0_9LACO</name>
<keyword evidence="3" id="KW-1185">Reference proteome</keyword>